<dbReference type="EMBL" id="SOEG01000016">
    <property type="protein sequence ID" value="TDX51079.1"/>
    <property type="molecule type" value="Genomic_DNA"/>
</dbReference>
<dbReference type="Pfam" id="PF07454">
    <property type="entry name" value="SpoIIP"/>
    <property type="match status" value="1"/>
</dbReference>
<feature type="transmembrane region" description="Helical" evidence="1">
    <location>
        <begin position="7"/>
        <end position="28"/>
    </location>
</feature>
<accession>A0A4R8GXV7</accession>
<dbReference type="STRING" id="926561.GCA_000379025_00596"/>
<dbReference type="Proteomes" id="UP000295832">
    <property type="component" value="Unassembled WGS sequence"/>
</dbReference>
<dbReference type="InterPro" id="IPR010897">
    <property type="entry name" value="Spore_II_P"/>
</dbReference>
<evidence type="ECO:0000256" key="1">
    <source>
        <dbReference type="SAM" id="Phobius"/>
    </source>
</evidence>
<proteinExistence type="predicted"/>
<keyword evidence="1" id="KW-0472">Membrane</keyword>
<keyword evidence="1" id="KW-1133">Transmembrane helix</keyword>
<evidence type="ECO:0000313" key="3">
    <source>
        <dbReference type="Proteomes" id="UP000295832"/>
    </source>
</evidence>
<keyword evidence="1" id="KW-0812">Transmembrane</keyword>
<sequence length="392" mass="45020">MFRDQHRFLNVIIILYIILLLFLGGLIFQKYNFSSNLLVGDIFFNNKLVHYIINFIYLDEIDSKILLKQGLPIVRVNNSQLSNKSNFLNLTCSFITDLPLSFFKAKEDNRVKMVINQVTKKYNQTVEDKLRAEGTHENEERVKIELNFWQTEPSNEIEDPQGQINNDIYNKSNPQDIFPKRDKANLKKALVGIYHTHTAENYENRGYNSRAGSGNRGDVVLVGNELSKVLKEKYNILSVHSKRVNDKTYGKSYINSLKTVESIVKNNSELQMVFDIHRDAIGHGSKDLITTTINGQKVARIMIIVTNNQYGLPHPNWKENFKFAKRLAQKMNAMYPGLLRDVKLLSNRRYNQHVHNHALLLEVGGAKNTIEEAKRSADLLADVLASLIREGV</sequence>
<reference evidence="2 3" key="1">
    <citation type="submission" date="2019-03" db="EMBL/GenBank/DDBJ databases">
        <title>Subsurface microbial communities from deep shales in Ohio and West Virginia, USA.</title>
        <authorList>
            <person name="Wrighton K."/>
        </authorList>
    </citation>
    <scope>NUCLEOTIDE SEQUENCE [LARGE SCALE GENOMIC DNA]</scope>
    <source>
        <strain evidence="2 3">MSL 6dP</strain>
    </source>
</reference>
<organism evidence="2 3">
    <name type="scientific">Orenia marismortui</name>
    <dbReference type="NCBI Taxonomy" id="46469"/>
    <lineage>
        <taxon>Bacteria</taxon>
        <taxon>Bacillati</taxon>
        <taxon>Bacillota</taxon>
        <taxon>Clostridia</taxon>
        <taxon>Halanaerobiales</taxon>
        <taxon>Halobacteroidaceae</taxon>
        <taxon>Orenia</taxon>
    </lineage>
</organism>
<gene>
    <name evidence="2" type="ORF">C7959_11657</name>
</gene>
<name>A0A4R8GXV7_9FIRM</name>
<dbReference type="AlphaFoldDB" id="A0A4R8GXV7"/>
<dbReference type="NCBIfam" id="TIGR02867">
    <property type="entry name" value="spore_II_P"/>
    <property type="match status" value="1"/>
</dbReference>
<keyword evidence="3" id="KW-1185">Reference proteome</keyword>
<dbReference type="RefSeq" id="WP_134117134.1">
    <property type="nucleotide sequence ID" value="NZ_SOEG01000016.1"/>
</dbReference>
<protein>
    <submittedName>
        <fullName evidence="2">Stage II sporulation protein P</fullName>
    </submittedName>
</protein>
<comment type="caution">
    <text evidence="2">The sequence shown here is derived from an EMBL/GenBank/DDBJ whole genome shotgun (WGS) entry which is preliminary data.</text>
</comment>
<evidence type="ECO:0000313" key="2">
    <source>
        <dbReference type="EMBL" id="TDX51079.1"/>
    </source>
</evidence>